<dbReference type="EMBL" id="FXAR01000012">
    <property type="protein sequence ID" value="SMG39567.1"/>
    <property type="molecule type" value="Genomic_DNA"/>
</dbReference>
<keyword evidence="1" id="KW-0812">Transmembrane</keyword>
<dbReference type="RefSeq" id="WP_240309262.1">
    <property type="nucleotide sequence ID" value="NZ_FXAR01000012.1"/>
</dbReference>
<dbReference type="Proteomes" id="UP000193309">
    <property type="component" value="Unassembled WGS sequence"/>
</dbReference>
<feature type="transmembrane region" description="Helical" evidence="1">
    <location>
        <begin position="7"/>
        <end position="23"/>
    </location>
</feature>
<protein>
    <submittedName>
        <fullName evidence="2">Energy-coupling factor transport system permease protein</fullName>
    </submittedName>
</protein>
<evidence type="ECO:0000313" key="3">
    <source>
        <dbReference type="Proteomes" id="UP000193309"/>
    </source>
</evidence>
<proteinExistence type="predicted"/>
<dbReference type="AlphaFoldDB" id="A0A1X7KF68"/>
<organism evidence="2 3">
    <name type="scientific">Corynebacterium pollutisoli</name>
    <dbReference type="NCBI Taxonomy" id="1610489"/>
    <lineage>
        <taxon>Bacteria</taxon>
        <taxon>Bacillati</taxon>
        <taxon>Actinomycetota</taxon>
        <taxon>Actinomycetes</taxon>
        <taxon>Mycobacteriales</taxon>
        <taxon>Corynebacteriaceae</taxon>
        <taxon>Corynebacterium</taxon>
    </lineage>
</organism>
<gene>
    <name evidence="2" type="ORF">SAMN06295981_2504</name>
</gene>
<reference evidence="3" key="1">
    <citation type="submission" date="2017-04" db="EMBL/GenBank/DDBJ databases">
        <authorList>
            <person name="Varghese N."/>
            <person name="Submissions S."/>
        </authorList>
    </citation>
    <scope>NUCLEOTIDE SEQUENCE [LARGE SCALE GENOMIC DNA]</scope>
    <source>
        <strain evidence="3">VDS</strain>
    </source>
</reference>
<evidence type="ECO:0000313" key="2">
    <source>
        <dbReference type="EMBL" id="SMG39567.1"/>
    </source>
</evidence>
<dbReference type="STRING" id="1610489.SAMN06295981_2504"/>
<evidence type="ECO:0000256" key="1">
    <source>
        <dbReference type="SAM" id="Phobius"/>
    </source>
</evidence>
<accession>A0A1X7KF68</accession>
<name>A0A1X7KF68_9CORY</name>
<feature type="transmembrane region" description="Helical" evidence="1">
    <location>
        <begin position="52"/>
        <end position="74"/>
    </location>
</feature>
<feature type="transmembrane region" description="Helical" evidence="1">
    <location>
        <begin position="94"/>
        <end position="114"/>
    </location>
</feature>
<keyword evidence="3" id="KW-1185">Reference proteome</keyword>
<keyword evidence="1" id="KW-1133">Transmembrane helix</keyword>
<keyword evidence="1" id="KW-0472">Membrane</keyword>
<sequence length="230" mass="24071">MPIHSRINPLTALVTGLSSWILVLGVNDWRLSLAVIAVALAAGTWRTGNLSVVAATAVLALPTGLSMLLVHAPYGTEQLAPLLTRDGLLTAAELTARFTALMASLLAAAAFITVPDLAKALQVSPLGPKVAYIVATALQLLPQGRRVVDTVTDAHRLAGRRITPGTAIRRGAVPVMTTLLTANVEKSLALETAGLDLPGRRTIYRPAPDGPAQRVLRILIPLGVIACVLI</sequence>